<dbReference type="InterPro" id="IPR032675">
    <property type="entry name" value="LRR_dom_sf"/>
</dbReference>
<evidence type="ECO:0008006" key="10">
    <source>
        <dbReference type="Google" id="ProtNLM"/>
    </source>
</evidence>
<dbReference type="AlphaFoldDB" id="A0A067D743"/>
<keyword evidence="6" id="KW-0675">Receptor</keyword>
<organism evidence="8 9">
    <name type="scientific">Citrus sinensis</name>
    <name type="common">Sweet orange</name>
    <name type="synonym">Citrus aurantium var. sinensis</name>
    <dbReference type="NCBI Taxonomy" id="2711"/>
    <lineage>
        <taxon>Eukaryota</taxon>
        <taxon>Viridiplantae</taxon>
        <taxon>Streptophyta</taxon>
        <taxon>Embryophyta</taxon>
        <taxon>Tracheophyta</taxon>
        <taxon>Spermatophyta</taxon>
        <taxon>Magnoliopsida</taxon>
        <taxon>eudicotyledons</taxon>
        <taxon>Gunneridae</taxon>
        <taxon>Pentapetalae</taxon>
        <taxon>rosids</taxon>
        <taxon>malvids</taxon>
        <taxon>Sapindales</taxon>
        <taxon>Rutaceae</taxon>
        <taxon>Aurantioideae</taxon>
        <taxon>Citrus</taxon>
    </lineage>
</organism>
<evidence type="ECO:0000256" key="1">
    <source>
        <dbReference type="ARBA" id="ARBA00004479"/>
    </source>
</evidence>
<evidence type="ECO:0000313" key="8">
    <source>
        <dbReference type="EMBL" id="KDO37370.1"/>
    </source>
</evidence>
<evidence type="ECO:0000313" key="9">
    <source>
        <dbReference type="Proteomes" id="UP000027120"/>
    </source>
</evidence>
<dbReference type="SMR" id="A0A067D743"/>
<dbReference type="SUPFAM" id="SSF52058">
    <property type="entry name" value="L domain-like"/>
    <property type="match status" value="1"/>
</dbReference>
<dbReference type="PANTHER" id="PTHR48063">
    <property type="entry name" value="LRR RECEPTOR-LIKE KINASE"/>
    <property type="match status" value="1"/>
</dbReference>
<evidence type="ECO:0000256" key="5">
    <source>
        <dbReference type="ARBA" id="ARBA00023136"/>
    </source>
</evidence>
<dbReference type="PANTHER" id="PTHR48063:SF112">
    <property type="entry name" value="RECEPTOR LIKE PROTEIN 30-LIKE"/>
    <property type="match status" value="1"/>
</dbReference>
<evidence type="ECO:0000256" key="3">
    <source>
        <dbReference type="ARBA" id="ARBA00022729"/>
    </source>
</evidence>
<reference evidence="8 9" key="1">
    <citation type="submission" date="2014-04" db="EMBL/GenBank/DDBJ databases">
        <authorList>
            <consortium name="International Citrus Genome Consortium"/>
            <person name="Gmitter F."/>
            <person name="Chen C."/>
            <person name="Farmerie W."/>
            <person name="Harkins T."/>
            <person name="Desany B."/>
            <person name="Mohiuddin M."/>
            <person name="Kodira C."/>
            <person name="Borodovsky M."/>
            <person name="Lomsadze A."/>
            <person name="Burns P."/>
            <person name="Jenkins J."/>
            <person name="Prochnik S."/>
            <person name="Shu S."/>
            <person name="Chapman J."/>
            <person name="Pitluck S."/>
            <person name="Schmutz J."/>
            <person name="Rokhsar D."/>
        </authorList>
    </citation>
    <scope>NUCLEOTIDE SEQUENCE</scope>
</reference>
<dbReference type="GO" id="GO:0016020">
    <property type="term" value="C:membrane"/>
    <property type="evidence" value="ECO:0007669"/>
    <property type="project" value="UniProtKB-SubCell"/>
</dbReference>
<dbReference type="PRINTS" id="PR00019">
    <property type="entry name" value="LEURICHRPT"/>
</dbReference>
<accession>A0A067D743</accession>
<dbReference type="InterPro" id="IPR001611">
    <property type="entry name" value="Leu-rich_rpt"/>
</dbReference>
<keyword evidence="5" id="KW-0472">Membrane</keyword>
<evidence type="ECO:0000256" key="2">
    <source>
        <dbReference type="ARBA" id="ARBA00022692"/>
    </source>
</evidence>
<name>A0A067D743_CITSI</name>
<sequence>ASLVLSECARNCAFMNRLLHYSCLSNSFPSRKKLLIFALNESLFFILHSQNLNLCGNDFNYSKISYGFSQFRSLTILNLRHYNFRGSIPPSFCNLTQLMHLDLSSNILSGHIPSSLSNLEQLREKKLTCSISSCIFELVNLTKVSLSSNNLSSNVELYMFTKLKSLEVLDLSYNKLSLC</sequence>
<dbReference type="Gene3D" id="3.80.10.10">
    <property type="entry name" value="Ribonuclease Inhibitor"/>
    <property type="match status" value="2"/>
</dbReference>
<evidence type="ECO:0000256" key="7">
    <source>
        <dbReference type="ARBA" id="ARBA00023180"/>
    </source>
</evidence>
<keyword evidence="3" id="KW-0732">Signal</keyword>
<dbReference type="EMBL" id="KK790934">
    <property type="protein sequence ID" value="KDO37370.1"/>
    <property type="molecule type" value="Genomic_DNA"/>
</dbReference>
<dbReference type="Pfam" id="PF00560">
    <property type="entry name" value="LRR_1"/>
    <property type="match status" value="3"/>
</dbReference>
<protein>
    <recommendedName>
        <fullName evidence="10">Leucine-rich repeat-containing N-terminal plant-type domain-containing protein</fullName>
    </recommendedName>
</protein>
<dbReference type="Proteomes" id="UP000027120">
    <property type="component" value="Unassembled WGS sequence"/>
</dbReference>
<keyword evidence="4" id="KW-1133">Transmembrane helix</keyword>
<gene>
    <name evidence="8" type="ORF">CISIN_1g042092mg</name>
</gene>
<evidence type="ECO:0000256" key="6">
    <source>
        <dbReference type="ARBA" id="ARBA00023170"/>
    </source>
</evidence>
<keyword evidence="9" id="KW-1185">Reference proteome</keyword>
<comment type="subcellular location">
    <subcellularLocation>
        <location evidence="1">Membrane</location>
        <topology evidence="1">Single-pass type I membrane protein</topology>
    </subcellularLocation>
</comment>
<keyword evidence="2" id="KW-0812">Transmembrane</keyword>
<keyword evidence="7" id="KW-0325">Glycoprotein</keyword>
<dbReference type="STRING" id="2711.A0A067D743"/>
<evidence type="ECO:0000256" key="4">
    <source>
        <dbReference type="ARBA" id="ARBA00022989"/>
    </source>
</evidence>
<proteinExistence type="predicted"/>
<dbReference type="InterPro" id="IPR046956">
    <property type="entry name" value="RLP23-like"/>
</dbReference>
<feature type="non-terminal residue" evidence="8">
    <location>
        <position position="1"/>
    </location>
</feature>